<feature type="region of interest" description="Disordered" evidence="1">
    <location>
        <begin position="34"/>
        <end position="98"/>
    </location>
</feature>
<accession>A0A1X2IIV4</accession>
<gene>
    <name evidence="2" type="ORF">BCR42DRAFT_414180</name>
</gene>
<dbReference type="OrthoDB" id="2223220at2759"/>
<protein>
    <submittedName>
        <fullName evidence="2">Uncharacterized protein</fullName>
    </submittedName>
</protein>
<organism evidence="2 3">
    <name type="scientific">Absidia repens</name>
    <dbReference type="NCBI Taxonomy" id="90262"/>
    <lineage>
        <taxon>Eukaryota</taxon>
        <taxon>Fungi</taxon>
        <taxon>Fungi incertae sedis</taxon>
        <taxon>Mucoromycota</taxon>
        <taxon>Mucoromycotina</taxon>
        <taxon>Mucoromycetes</taxon>
        <taxon>Mucorales</taxon>
        <taxon>Cunninghamellaceae</taxon>
        <taxon>Absidia</taxon>
    </lineage>
</organism>
<name>A0A1X2IIV4_9FUNG</name>
<sequence length="120" mass="13484">MSHQQRVQTRDPIMDDDTFSLKFGNPIKIIHDIQPSNATAPTSMHHVPSYLPSLSTSSDGSEDEHDHYRTTATHHPQSDKKSTSSLHSRASSSSSVERDVANFAEFYHNQDGRVNEIDHI</sequence>
<evidence type="ECO:0000313" key="3">
    <source>
        <dbReference type="Proteomes" id="UP000193560"/>
    </source>
</evidence>
<reference evidence="2 3" key="1">
    <citation type="submission" date="2016-07" db="EMBL/GenBank/DDBJ databases">
        <title>Pervasive Adenine N6-methylation of Active Genes in Fungi.</title>
        <authorList>
            <consortium name="DOE Joint Genome Institute"/>
            <person name="Mondo S.J."/>
            <person name="Dannebaum R.O."/>
            <person name="Kuo R.C."/>
            <person name="Labutti K."/>
            <person name="Haridas S."/>
            <person name="Kuo A."/>
            <person name="Salamov A."/>
            <person name="Ahrendt S.R."/>
            <person name="Lipzen A."/>
            <person name="Sullivan W."/>
            <person name="Andreopoulos W.B."/>
            <person name="Clum A."/>
            <person name="Lindquist E."/>
            <person name="Daum C."/>
            <person name="Ramamoorthy G.K."/>
            <person name="Gryganskyi A."/>
            <person name="Culley D."/>
            <person name="Magnuson J.K."/>
            <person name="James T.Y."/>
            <person name="O'Malley M.A."/>
            <person name="Stajich J.E."/>
            <person name="Spatafora J.W."/>
            <person name="Visel A."/>
            <person name="Grigoriev I.V."/>
        </authorList>
    </citation>
    <scope>NUCLEOTIDE SEQUENCE [LARGE SCALE GENOMIC DNA]</scope>
    <source>
        <strain evidence="2 3">NRRL 1336</strain>
    </source>
</reference>
<dbReference type="AlphaFoldDB" id="A0A1X2IIV4"/>
<dbReference type="Proteomes" id="UP000193560">
    <property type="component" value="Unassembled WGS sequence"/>
</dbReference>
<feature type="compositionally biased region" description="Low complexity" evidence="1">
    <location>
        <begin position="83"/>
        <end position="95"/>
    </location>
</feature>
<comment type="caution">
    <text evidence="2">The sequence shown here is derived from an EMBL/GenBank/DDBJ whole genome shotgun (WGS) entry which is preliminary data.</text>
</comment>
<evidence type="ECO:0000313" key="2">
    <source>
        <dbReference type="EMBL" id="ORZ17233.1"/>
    </source>
</evidence>
<evidence type="ECO:0000256" key="1">
    <source>
        <dbReference type="SAM" id="MobiDB-lite"/>
    </source>
</evidence>
<keyword evidence="3" id="KW-1185">Reference proteome</keyword>
<dbReference type="EMBL" id="MCGE01000010">
    <property type="protein sequence ID" value="ORZ17233.1"/>
    <property type="molecule type" value="Genomic_DNA"/>
</dbReference>
<proteinExistence type="predicted"/>